<accession>A0ABQ9HCC5</accession>
<dbReference type="Proteomes" id="UP001159363">
    <property type="component" value="Chromosome 5"/>
</dbReference>
<proteinExistence type="predicted"/>
<keyword evidence="1" id="KW-0472">Membrane</keyword>
<name>A0ABQ9HCC5_9NEOP</name>
<comment type="caution">
    <text evidence="2">The sequence shown here is derived from an EMBL/GenBank/DDBJ whole genome shotgun (WGS) entry which is preliminary data.</text>
</comment>
<keyword evidence="1" id="KW-0812">Transmembrane</keyword>
<keyword evidence="3" id="KW-1185">Reference proteome</keyword>
<evidence type="ECO:0000313" key="2">
    <source>
        <dbReference type="EMBL" id="KAJ8881958.1"/>
    </source>
</evidence>
<evidence type="ECO:0000313" key="3">
    <source>
        <dbReference type="Proteomes" id="UP001159363"/>
    </source>
</evidence>
<sequence>MLTRGGDGGDTVLGRYLLCTERWDCHCSLRLQWGHVDDEMRSRIEPAIPRGWFRADALFPFNSIEVSTLTRGGGGGDAVLGRYLQCMDGSGALLPSNEQLSAGEHVIGNVLCAWKGRTVIPSSEFTMMICAGVLQFVSRVDTVSVNLCDSYCREGSETEYNCHASLFMGSETDECLHVLSAGINPMIPYLFEYYLVAIYRAWKGRTGHCGLRFDDEEDDDEMHSWPMSAEGERARKCVWPGGGTKGTGETKPTMLTSVMHTHTHTDFRRKQCYTGSDIDHSRDALCPTATASEALAAKMVDILSCSQIILDRYRSSDVERSSDRFSPIEQTSATMHEIEQRHFLALVAKMAVIGGRENREILRGEMEKMAFLYAKDHLGGESVESGYGARQRHRLAELSSQQLPAAQYVRKGAWSGLAVGCVTRLRPSLLAAGCHSLAIKRATTQPCWSSTSNDSGVANRHNVCIRGSEPPGEVPDCNIGSPKGTIKSPMYLDMLQLFAVSQFAYHPDVVFLNKAVHLLIGVMIARQLGFHAPVMLANVWTETEYRLNVLGATKGAHVETLMCCTVTTKNLFLGVKQSLFWMYTYGTQLSAALHMCAYVFRQNVNIPDNELPSGRSASELRLLPTHDTACCPTRASAPLPRAALAHRSVLACFVARVHEVGREFPRSPLETAQRRPTAAARQISDLAQSIHVGFVAFLLVFFSFAYNENREATSQQSNEWPAGVKSADCQHRQSEECNWLAGLLNWMLAGRQQLGAERKPYVVTQCLYLGTVVLSSECQHIISNLLRNPNPLQFAPILTNTQQSFALIHTNIQQSSASFLNNPQHSSAPISTNLQQSSPSIHTNPQQYLAPISTNYHQYSVPILINPLHQASPIIRANLHQSSTIFLTNPQQSSPPIFNNFCINHQQYSVPISTNPHQSSAPICTNPQHNPPYQSSIRCLSLSRVRSSLRKIGSILSIFRLLHNVCCCKCGTEVCQCIEKFAIIFSSIIVIIVIIGAYPTMQQKVLTASLAGSPKTNPSCSWCVPDAEIYLLMPEAILLPYQLRYLAKLGSIEEYMPLRFAAKSGVQAENKFHAVKVTVARVLRWGRAELGPRRGSGQRWRHTALVASRHVTGTTASERAGCVCVHHQRHSPARAYLDRLAAGRANYRSDSSAAFGTGIRATIRSRLLFPFPEALLKLFFQDIPPPHLTHLLELKTKLAIVLLVHTTPDTTLYFTAFIIGRSSTNGEPSWY</sequence>
<protein>
    <submittedName>
        <fullName evidence="2">Uncharacterized protein</fullName>
    </submittedName>
</protein>
<gene>
    <name evidence="2" type="ORF">PR048_018445</name>
</gene>
<keyword evidence="1" id="KW-1133">Transmembrane helix</keyword>
<feature type="transmembrane region" description="Helical" evidence="1">
    <location>
        <begin position="686"/>
        <end position="706"/>
    </location>
</feature>
<evidence type="ECO:0000256" key="1">
    <source>
        <dbReference type="SAM" id="Phobius"/>
    </source>
</evidence>
<organism evidence="2 3">
    <name type="scientific">Dryococelus australis</name>
    <dbReference type="NCBI Taxonomy" id="614101"/>
    <lineage>
        <taxon>Eukaryota</taxon>
        <taxon>Metazoa</taxon>
        <taxon>Ecdysozoa</taxon>
        <taxon>Arthropoda</taxon>
        <taxon>Hexapoda</taxon>
        <taxon>Insecta</taxon>
        <taxon>Pterygota</taxon>
        <taxon>Neoptera</taxon>
        <taxon>Polyneoptera</taxon>
        <taxon>Phasmatodea</taxon>
        <taxon>Verophasmatodea</taxon>
        <taxon>Anareolatae</taxon>
        <taxon>Phasmatidae</taxon>
        <taxon>Eurycanthinae</taxon>
        <taxon>Dryococelus</taxon>
    </lineage>
</organism>
<reference evidence="2 3" key="1">
    <citation type="submission" date="2023-02" db="EMBL/GenBank/DDBJ databases">
        <title>LHISI_Scaffold_Assembly.</title>
        <authorList>
            <person name="Stuart O.P."/>
            <person name="Cleave R."/>
            <person name="Magrath M.J.L."/>
            <person name="Mikheyev A.S."/>
        </authorList>
    </citation>
    <scope>NUCLEOTIDE SEQUENCE [LARGE SCALE GENOMIC DNA]</scope>
    <source>
        <strain evidence="2">Daus_M_001</strain>
        <tissue evidence="2">Leg muscle</tissue>
    </source>
</reference>
<feature type="transmembrane region" description="Helical" evidence="1">
    <location>
        <begin position="981"/>
        <end position="1001"/>
    </location>
</feature>
<dbReference type="EMBL" id="JARBHB010000006">
    <property type="protein sequence ID" value="KAJ8881958.1"/>
    <property type="molecule type" value="Genomic_DNA"/>
</dbReference>